<dbReference type="PANTHER" id="PTHR46648">
    <property type="entry name" value="HIT FAMILY PROTEIN 1"/>
    <property type="match status" value="1"/>
</dbReference>
<gene>
    <name evidence="3" type="ORF">BT96DRAFT_1025053</name>
</gene>
<dbReference type="Pfam" id="PF01230">
    <property type="entry name" value="HIT"/>
    <property type="match status" value="1"/>
</dbReference>
<proteinExistence type="predicted"/>
<dbReference type="GO" id="GO:0003824">
    <property type="term" value="F:catalytic activity"/>
    <property type="evidence" value="ECO:0007669"/>
    <property type="project" value="InterPro"/>
</dbReference>
<organism evidence="3 4">
    <name type="scientific">Gymnopus androsaceus JB14</name>
    <dbReference type="NCBI Taxonomy" id="1447944"/>
    <lineage>
        <taxon>Eukaryota</taxon>
        <taxon>Fungi</taxon>
        <taxon>Dikarya</taxon>
        <taxon>Basidiomycota</taxon>
        <taxon>Agaricomycotina</taxon>
        <taxon>Agaricomycetes</taxon>
        <taxon>Agaricomycetidae</taxon>
        <taxon>Agaricales</taxon>
        <taxon>Marasmiineae</taxon>
        <taxon>Omphalotaceae</taxon>
        <taxon>Gymnopus</taxon>
    </lineage>
</organism>
<evidence type="ECO:0000313" key="3">
    <source>
        <dbReference type="EMBL" id="KAE9389441.1"/>
    </source>
</evidence>
<dbReference type="Gene3D" id="3.30.428.10">
    <property type="entry name" value="HIT-like"/>
    <property type="match status" value="1"/>
</dbReference>
<comment type="caution">
    <text evidence="1">Lacks conserved residue(s) required for the propagation of feature annotation.</text>
</comment>
<evidence type="ECO:0000256" key="1">
    <source>
        <dbReference type="PROSITE-ProRule" id="PRU00464"/>
    </source>
</evidence>
<evidence type="ECO:0000259" key="2">
    <source>
        <dbReference type="PROSITE" id="PS51084"/>
    </source>
</evidence>
<evidence type="ECO:0000313" key="4">
    <source>
        <dbReference type="Proteomes" id="UP000799118"/>
    </source>
</evidence>
<dbReference type="OrthoDB" id="2262349at2759"/>
<dbReference type="PROSITE" id="PS51084">
    <property type="entry name" value="HIT_2"/>
    <property type="match status" value="1"/>
</dbReference>
<name>A0A6A4GUL6_9AGAR</name>
<dbReference type="PANTHER" id="PTHR46648:SF1">
    <property type="entry name" value="ADENOSINE 5'-MONOPHOSPHORAMIDASE HNT1"/>
    <property type="match status" value="1"/>
</dbReference>
<reference evidence="3" key="1">
    <citation type="journal article" date="2019" name="Environ. Microbiol.">
        <title>Fungal ecological strategies reflected in gene transcription - a case study of two litter decomposers.</title>
        <authorList>
            <person name="Barbi F."/>
            <person name="Kohler A."/>
            <person name="Barry K."/>
            <person name="Baskaran P."/>
            <person name="Daum C."/>
            <person name="Fauchery L."/>
            <person name="Ihrmark K."/>
            <person name="Kuo A."/>
            <person name="LaButti K."/>
            <person name="Lipzen A."/>
            <person name="Morin E."/>
            <person name="Grigoriev I.V."/>
            <person name="Henrissat B."/>
            <person name="Lindahl B."/>
            <person name="Martin F."/>
        </authorList>
    </citation>
    <scope>NUCLEOTIDE SEQUENCE</scope>
    <source>
        <strain evidence="3">JB14</strain>
    </source>
</reference>
<dbReference type="EMBL" id="ML769697">
    <property type="protein sequence ID" value="KAE9389441.1"/>
    <property type="molecule type" value="Genomic_DNA"/>
</dbReference>
<keyword evidence="4" id="KW-1185">Reference proteome</keyword>
<dbReference type="SUPFAM" id="SSF54197">
    <property type="entry name" value="HIT-like"/>
    <property type="match status" value="1"/>
</dbReference>
<dbReference type="InterPro" id="IPR011146">
    <property type="entry name" value="HIT-like"/>
</dbReference>
<feature type="domain" description="HIT" evidence="2">
    <location>
        <begin position="156"/>
        <end position="260"/>
    </location>
</feature>
<protein>
    <submittedName>
        <fullName evidence="3">HIT-like protein</fullName>
    </submittedName>
</protein>
<sequence>MESPKEAEYSVLPQSHTDIIAVLSSRPTVHGQVSLMDQKGRSFSDLTVNEFVNFFLLAQKIAAQLKSALSVNRVAMASDGTVTNLIPLHGVAQDWKPVLNLEETFHPVYPGFFTSKTGPKMANTTLDEIQSRICAISGLKPPHSLSFKGDPSDTNLFARIVRGDLEQWRIWEDDNHVALLTPFANTPGYTILVPRAHLSSDIFHLGNSDYEALMRASYTVMEVLRKAFAVERVGVFFEGFEIDYTHVKLIPAHSGGDWKEGEDVPSTPFFEAYPGYITTQRGPPADDSSLKKLCNILRDKLTLI</sequence>
<dbReference type="InterPro" id="IPR036265">
    <property type="entry name" value="HIT-like_sf"/>
</dbReference>
<accession>A0A6A4GUL6</accession>
<dbReference type="AlphaFoldDB" id="A0A6A4GUL6"/>
<dbReference type="InterPro" id="IPR001310">
    <property type="entry name" value="Histidine_triad_HIT"/>
</dbReference>
<dbReference type="Proteomes" id="UP000799118">
    <property type="component" value="Unassembled WGS sequence"/>
</dbReference>